<dbReference type="NCBIfam" id="TIGR03590">
    <property type="entry name" value="PseG"/>
    <property type="match status" value="1"/>
</dbReference>
<dbReference type="SUPFAM" id="SSF53756">
    <property type="entry name" value="UDP-Glycosyltransferase/glycogen phosphorylase"/>
    <property type="match status" value="1"/>
</dbReference>
<keyword evidence="3" id="KW-0378">Hydrolase</keyword>
<dbReference type="Pfam" id="PF04101">
    <property type="entry name" value="Glyco_tran_28_C"/>
    <property type="match status" value="1"/>
</dbReference>
<dbReference type="Gene3D" id="3.40.50.2000">
    <property type="entry name" value="Glycogen Phosphorylase B"/>
    <property type="match status" value="1"/>
</dbReference>
<dbReference type="GO" id="GO:0016787">
    <property type="term" value="F:hydrolase activity"/>
    <property type="evidence" value="ECO:0007669"/>
    <property type="project" value="UniProtKB-KW"/>
</dbReference>
<dbReference type="InterPro" id="IPR020023">
    <property type="entry name" value="PseG"/>
</dbReference>
<feature type="domain" description="Glycosyl transferase family 28 C-terminal" evidence="2">
    <location>
        <begin position="164"/>
        <end position="308"/>
    </location>
</feature>
<dbReference type="AlphaFoldDB" id="A0A2D6M041"/>
<sequence length="331" mass="36612">MKVAIRVDGNKEMGFGHMYRQRSLSQAFPKDTKIFFLTKTPLDAKAVIGEAQIIALEENDLEQVLSFVKENSIDVVITDNYNLDENYLSELHRACAVATVDDLNHLEKYDVDLIINQNIYGKDLDYNCGNCKVLGGTEYAIIGENFVELDREEKLVNETPKMLVTFGGADKHHLAVKVADALSDFEEKIHAVFVLGNGFEDKELLNKELESWSNSFEILHDVKNMAPVILGCDFAVSAAGTTTYELAYCGTPTISICQADNQKDIAAGMQKAEFSINLGDAQDVLAEEIRDAVQLILLDKELRERMANVGKNLVDGRGAERVAEAIAGLAK</sequence>
<protein>
    <submittedName>
        <fullName evidence="3">UDP-2,4-diacetamido-2,4, 6-trideoxy-beta-L-altropyranose hydrolase</fullName>
    </submittedName>
</protein>
<organism evidence="3 4">
    <name type="scientific">Candidatus Iainarchaeum sp</name>
    <dbReference type="NCBI Taxonomy" id="3101447"/>
    <lineage>
        <taxon>Archaea</taxon>
        <taxon>Candidatus Iainarchaeota</taxon>
        <taxon>Candidatus Iainarchaeia</taxon>
        <taxon>Candidatus Iainarchaeales</taxon>
        <taxon>Candidatus Iainarchaeaceae</taxon>
        <taxon>Candidatus Iainarchaeum</taxon>
    </lineage>
</organism>
<accession>A0A2D6M041</accession>
<name>A0A2D6M041_9ARCH</name>
<dbReference type="PANTHER" id="PTHR21015:SF22">
    <property type="entry name" value="GLYCOSYLTRANSFERASE"/>
    <property type="match status" value="1"/>
</dbReference>
<dbReference type="Gene3D" id="3.40.50.11190">
    <property type="match status" value="1"/>
</dbReference>
<dbReference type="PANTHER" id="PTHR21015">
    <property type="entry name" value="UDP-N-ACETYLGLUCOSAMINE--N-ACETYLMURAMYL-(PENTAPEPTIDE) PYROPHOSPHORYL-UNDECAPRENOL N-ACETYLGLUCOSAMINE TRANSFERASE 1"/>
    <property type="match status" value="1"/>
</dbReference>
<evidence type="ECO:0000313" key="4">
    <source>
        <dbReference type="Proteomes" id="UP000226592"/>
    </source>
</evidence>
<proteinExistence type="inferred from homology"/>
<evidence type="ECO:0000259" key="2">
    <source>
        <dbReference type="Pfam" id="PF04101"/>
    </source>
</evidence>
<gene>
    <name evidence="3" type="primary">pseG</name>
    <name evidence="3" type="ORF">CL943_00560</name>
</gene>
<comment type="similarity">
    <text evidence="1">Belongs to the glycosyltransferase 28 family.</text>
</comment>
<dbReference type="EMBL" id="NZBU01000002">
    <property type="protein sequence ID" value="MAG21783.1"/>
    <property type="molecule type" value="Genomic_DNA"/>
</dbReference>
<evidence type="ECO:0000313" key="3">
    <source>
        <dbReference type="EMBL" id="MAG21783.1"/>
    </source>
</evidence>
<evidence type="ECO:0000256" key="1">
    <source>
        <dbReference type="ARBA" id="ARBA00006962"/>
    </source>
</evidence>
<dbReference type="InterPro" id="IPR007235">
    <property type="entry name" value="Glyco_trans_28_C"/>
</dbReference>
<dbReference type="GO" id="GO:0016758">
    <property type="term" value="F:hexosyltransferase activity"/>
    <property type="evidence" value="ECO:0007669"/>
    <property type="project" value="InterPro"/>
</dbReference>
<reference evidence="4" key="1">
    <citation type="submission" date="2017-09" db="EMBL/GenBank/DDBJ databases">
        <title>The Reconstruction of 2,631 Draft Metagenome-Assembled Genomes from the Global Oceans.</title>
        <authorList>
            <person name="Tully B.J."/>
            <person name="Graham E.D."/>
            <person name="Heidelberg J.F."/>
        </authorList>
    </citation>
    <scope>NUCLEOTIDE SEQUENCE [LARGE SCALE GENOMIC DNA]</scope>
</reference>
<comment type="caution">
    <text evidence="3">The sequence shown here is derived from an EMBL/GenBank/DDBJ whole genome shotgun (WGS) entry which is preliminary data.</text>
</comment>
<dbReference type="Proteomes" id="UP000226592">
    <property type="component" value="Unassembled WGS sequence"/>
</dbReference>